<comment type="caution">
    <text evidence="1">The sequence shown here is derived from an EMBL/GenBank/DDBJ whole genome shotgun (WGS) entry which is preliminary data.</text>
</comment>
<dbReference type="AlphaFoldDB" id="A0A3N4GKH8"/>
<organism evidence="1 2">
    <name type="scientific">Gordonia oryzae</name>
    <dbReference type="NCBI Taxonomy" id="2487349"/>
    <lineage>
        <taxon>Bacteria</taxon>
        <taxon>Bacillati</taxon>
        <taxon>Actinomycetota</taxon>
        <taxon>Actinomycetes</taxon>
        <taxon>Mycobacteriales</taxon>
        <taxon>Gordoniaceae</taxon>
        <taxon>Gordonia</taxon>
    </lineage>
</organism>
<keyword evidence="2" id="KW-1185">Reference proteome</keyword>
<dbReference type="EMBL" id="RKMH01000007">
    <property type="protein sequence ID" value="RPA61086.1"/>
    <property type="molecule type" value="Genomic_DNA"/>
</dbReference>
<name>A0A3N4GKH8_9ACTN</name>
<accession>A0A3N4GKH8</accession>
<evidence type="ECO:0000313" key="1">
    <source>
        <dbReference type="EMBL" id="RPA61086.1"/>
    </source>
</evidence>
<proteinExistence type="predicted"/>
<dbReference type="Proteomes" id="UP000267536">
    <property type="component" value="Unassembled WGS sequence"/>
</dbReference>
<dbReference type="RefSeq" id="WP_123929259.1">
    <property type="nucleotide sequence ID" value="NZ_JBPSDP010000006.1"/>
</dbReference>
<sequence>MDQMQVDVRDTGLFRGFVGEGVVEGVKAVVGLGMKNSSLVIRRLTHCRNGFGLFSCICAALDVTIGYFEGRGPRAEGQASTVSSGLIRKTPKLC</sequence>
<reference evidence="1 2" key="1">
    <citation type="submission" date="2018-11" db="EMBL/GenBank/DDBJ databases">
        <title>Draft genome sequence of Gordonia sp. RS15-1S isolated from rice stems.</title>
        <authorList>
            <person name="Muangham S."/>
        </authorList>
    </citation>
    <scope>NUCLEOTIDE SEQUENCE [LARGE SCALE GENOMIC DNA]</scope>
    <source>
        <strain evidence="1 2">RS15-1S</strain>
    </source>
</reference>
<evidence type="ECO:0000313" key="2">
    <source>
        <dbReference type="Proteomes" id="UP000267536"/>
    </source>
</evidence>
<protein>
    <submittedName>
        <fullName evidence="1">Uncharacterized protein</fullName>
    </submittedName>
</protein>
<gene>
    <name evidence="1" type="ORF">EF294_10620</name>
</gene>